<protein>
    <submittedName>
        <fullName evidence="2">Uu.00g013110.m01.CDS01</fullName>
    </submittedName>
</protein>
<dbReference type="EMBL" id="CAUWAG010000020">
    <property type="protein sequence ID" value="CAJ2513192.1"/>
    <property type="molecule type" value="Genomic_DNA"/>
</dbReference>
<proteinExistence type="predicted"/>
<name>A0AAI8VY32_9PEZI</name>
<gene>
    <name evidence="2" type="ORF">KHLLAP_LOCUS13660</name>
</gene>
<evidence type="ECO:0000313" key="3">
    <source>
        <dbReference type="Proteomes" id="UP001295740"/>
    </source>
</evidence>
<feature type="compositionally biased region" description="Basic and acidic residues" evidence="1">
    <location>
        <begin position="68"/>
        <end position="83"/>
    </location>
</feature>
<comment type="caution">
    <text evidence="2">The sequence shown here is derived from an EMBL/GenBank/DDBJ whole genome shotgun (WGS) entry which is preliminary data.</text>
</comment>
<evidence type="ECO:0000256" key="1">
    <source>
        <dbReference type="SAM" id="MobiDB-lite"/>
    </source>
</evidence>
<evidence type="ECO:0000313" key="2">
    <source>
        <dbReference type="EMBL" id="CAJ2513192.1"/>
    </source>
</evidence>
<dbReference type="AlphaFoldDB" id="A0AAI8VY32"/>
<reference evidence="2" key="1">
    <citation type="submission" date="2023-10" db="EMBL/GenBank/DDBJ databases">
        <authorList>
            <person name="Hackl T."/>
        </authorList>
    </citation>
    <scope>NUCLEOTIDE SEQUENCE</scope>
</reference>
<keyword evidence="3" id="KW-1185">Reference proteome</keyword>
<accession>A0AAI8VY32</accession>
<feature type="region of interest" description="Disordered" evidence="1">
    <location>
        <begin position="1"/>
        <end position="83"/>
    </location>
</feature>
<dbReference type="Proteomes" id="UP001295740">
    <property type="component" value="Unassembled WGS sequence"/>
</dbReference>
<organism evidence="2 3">
    <name type="scientific">Anthostomella pinea</name>
    <dbReference type="NCBI Taxonomy" id="933095"/>
    <lineage>
        <taxon>Eukaryota</taxon>
        <taxon>Fungi</taxon>
        <taxon>Dikarya</taxon>
        <taxon>Ascomycota</taxon>
        <taxon>Pezizomycotina</taxon>
        <taxon>Sordariomycetes</taxon>
        <taxon>Xylariomycetidae</taxon>
        <taxon>Xylariales</taxon>
        <taxon>Xylariaceae</taxon>
        <taxon>Anthostomella</taxon>
    </lineage>
</organism>
<sequence>MLLRKTRSPEEVAEATEEVRRRDAGEFNSDPLEYISSERSKSDSSASAKILPVVSGKKRQLSSSADASDERTTPEGEKKRMLE</sequence>